<dbReference type="PANTHER" id="PTHR20857:SF15">
    <property type="entry name" value="THIAMINE-PHOSPHATE SYNTHASE"/>
    <property type="match status" value="1"/>
</dbReference>
<dbReference type="EC" id="2.5.1.3" evidence="9"/>
<dbReference type="PANTHER" id="PTHR20857">
    <property type="entry name" value="THIAMINE-PHOSPHATE PYROPHOSPHORYLASE"/>
    <property type="match status" value="1"/>
</dbReference>
<comment type="pathway">
    <text evidence="1 9 11">Cofactor biosynthesis; thiamine diphosphate biosynthesis; thiamine phosphate from 4-amino-2-methyl-5-diphosphomethylpyrimidine and 4-methyl-5-(2-phosphoethyl)-thiazole: step 1/1.</text>
</comment>
<accession>A0A1D7ZZ07</accession>
<keyword evidence="2 9" id="KW-0808">Transferase</keyword>
<comment type="catalytic activity">
    <reaction evidence="6 9 10">
        <text>4-methyl-5-(2-phosphooxyethyl)-thiazole + 4-amino-2-methyl-5-(diphosphooxymethyl)pyrimidine + H(+) = thiamine phosphate + diphosphate</text>
        <dbReference type="Rhea" id="RHEA:22328"/>
        <dbReference type="ChEBI" id="CHEBI:15378"/>
        <dbReference type="ChEBI" id="CHEBI:33019"/>
        <dbReference type="ChEBI" id="CHEBI:37575"/>
        <dbReference type="ChEBI" id="CHEBI:57841"/>
        <dbReference type="ChEBI" id="CHEBI:58296"/>
        <dbReference type="EC" id="2.5.1.3"/>
    </reaction>
</comment>
<dbReference type="SUPFAM" id="SSF51391">
    <property type="entry name" value="Thiamin phosphate synthase"/>
    <property type="match status" value="1"/>
</dbReference>
<dbReference type="GO" id="GO:0009229">
    <property type="term" value="P:thiamine diphosphate biosynthetic process"/>
    <property type="evidence" value="ECO:0007669"/>
    <property type="project" value="UniProtKB-UniRule"/>
</dbReference>
<dbReference type="GO" id="GO:0000287">
    <property type="term" value="F:magnesium ion binding"/>
    <property type="evidence" value="ECO:0007669"/>
    <property type="project" value="UniProtKB-UniRule"/>
</dbReference>
<reference evidence="12 13" key="1">
    <citation type="submission" date="2016-09" db="EMBL/GenBank/DDBJ databases">
        <title>Genome Sequence of the Lactobacillus fermentum strain NCC2970 (CNCM I-5068).</title>
        <authorList>
            <person name="Barretto C."/>
            <person name="Ngom-Bru C."/>
            <person name="Genevaz A."/>
            <person name="Fournier C."/>
            <person name="Moine D."/>
            <person name="Kassam M."/>
            <person name="Iltis A."/>
            <person name="Sagory-Zalkind P."/>
            <person name="Faucherand G."/>
            <person name="Descombes P."/>
            <person name="Duboux S."/>
        </authorList>
    </citation>
    <scope>NUCLEOTIDE SEQUENCE [LARGE SCALE GENOMIC DNA]</scope>
    <source>
        <strain evidence="12 13">NCC2970</strain>
    </source>
</reference>
<dbReference type="InterPro" id="IPR034291">
    <property type="entry name" value="TMP_synthase"/>
</dbReference>
<comment type="cofactor">
    <cofactor evidence="9">
        <name>Mg(2+)</name>
        <dbReference type="ChEBI" id="CHEBI:18420"/>
    </cofactor>
    <text evidence="9">Binds 1 Mg(2+) ion per subunit.</text>
</comment>
<proteinExistence type="inferred from homology"/>
<dbReference type="CDD" id="cd00564">
    <property type="entry name" value="TMP_TenI"/>
    <property type="match status" value="1"/>
</dbReference>
<dbReference type="InterPro" id="IPR013785">
    <property type="entry name" value="Aldolase_TIM"/>
</dbReference>
<evidence type="ECO:0000256" key="6">
    <source>
        <dbReference type="ARBA" id="ARBA00047334"/>
    </source>
</evidence>
<feature type="binding site" evidence="9">
    <location>
        <position position="77"/>
    </location>
    <ligand>
        <name>4-amino-2-methyl-5-(diphosphooxymethyl)pyrimidine</name>
        <dbReference type="ChEBI" id="CHEBI:57841"/>
    </ligand>
</feature>
<evidence type="ECO:0000256" key="11">
    <source>
        <dbReference type="RuleBase" id="RU004253"/>
    </source>
</evidence>
<protein>
    <recommendedName>
        <fullName evidence="9">Thiamine-phosphate synthase</fullName>
        <shortName evidence="9">TP synthase</shortName>
        <shortName evidence="9">TPS</shortName>
        <ecNumber evidence="9">2.5.1.3</ecNumber>
    </recommendedName>
    <alternativeName>
        <fullName evidence="9">Thiamine-phosphate pyrophosphorylase</fullName>
        <shortName evidence="9">TMP pyrophosphorylase</shortName>
        <shortName evidence="9">TMP-PPase</shortName>
    </alternativeName>
</protein>
<feature type="binding site" evidence="9">
    <location>
        <position position="145"/>
    </location>
    <ligand>
        <name>4-amino-2-methyl-5-(diphosphooxymethyl)pyrimidine</name>
        <dbReference type="ChEBI" id="CHEBI:57841"/>
    </ligand>
</feature>
<dbReference type="Proteomes" id="UP000094714">
    <property type="component" value="Chromosome"/>
</dbReference>
<feature type="binding site" evidence="9">
    <location>
        <position position="78"/>
    </location>
    <ligand>
        <name>Mg(2+)</name>
        <dbReference type="ChEBI" id="CHEBI:18420"/>
    </ligand>
</feature>
<dbReference type="Gene3D" id="3.20.20.70">
    <property type="entry name" value="Aldolase class I"/>
    <property type="match status" value="1"/>
</dbReference>
<dbReference type="InterPro" id="IPR022998">
    <property type="entry name" value="ThiamineP_synth_TenI"/>
</dbReference>
<evidence type="ECO:0000256" key="10">
    <source>
        <dbReference type="RuleBase" id="RU003826"/>
    </source>
</evidence>
<comment type="similarity">
    <text evidence="9 10">Belongs to the thiamine-phosphate synthase family.</text>
</comment>
<feature type="binding site" evidence="9">
    <location>
        <position position="173"/>
    </location>
    <ligand>
        <name>2-[(2R,5Z)-2-carboxy-4-methylthiazol-5(2H)-ylidene]ethyl phosphate</name>
        <dbReference type="ChEBI" id="CHEBI:62899"/>
    </ligand>
</feature>
<evidence type="ECO:0000256" key="2">
    <source>
        <dbReference type="ARBA" id="ARBA00022679"/>
    </source>
</evidence>
<comment type="catalytic activity">
    <reaction evidence="7 9 10">
        <text>2-(2-carboxy-4-methylthiazol-5-yl)ethyl phosphate + 4-amino-2-methyl-5-(diphosphooxymethyl)pyrimidine + 2 H(+) = thiamine phosphate + CO2 + diphosphate</text>
        <dbReference type="Rhea" id="RHEA:47848"/>
        <dbReference type="ChEBI" id="CHEBI:15378"/>
        <dbReference type="ChEBI" id="CHEBI:16526"/>
        <dbReference type="ChEBI" id="CHEBI:33019"/>
        <dbReference type="ChEBI" id="CHEBI:37575"/>
        <dbReference type="ChEBI" id="CHEBI:57841"/>
        <dbReference type="ChEBI" id="CHEBI:62890"/>
        <dbReference type="EC" id="2.5.1.3"/>
    </reaction>
</comment>
<comment type="catalytic activity">
    <reaction evidence="8 9 10">
        <text>2-[(2R,5Z)-2-carboxy-4-methylthiazol-5(2H)-ylidene]ethyl phosphate + 4-amino-2-methyl-5-(diphosphooxymethyl)pyrimidine + 2 H(+) = thiamine phosphate + CO2 + diphosphate</text>
        <dbReference type="Rhea" id="RHEA:47844"/>
        <dbReference type="ChEBI" id="CHEBI:15378"/>
        <dbReference type="ChEBI" id="CHEBI:16526"/>
        <dbReference type="ChEBI" id="CHEBI:33019"/>
        <dbReference type="ChEBI" id="CHEBI:37575"/>
        <dbReference type="ChEBI" id="CHEBI:57841"/>
        <dbReference type="ChEBI" id="CHEBI:62899"/>
        <dbReference type="EC" id="2.5.1.3"/>
    </reaction>
</comment>
<sequence>MLFKNGMLRCYLIGGSQDTHHDPDEFLTKVEAAMQAGITAFQYREKGTSTLSKAETLALGQQVRELATKYGVPLFVDDDLELAAAIKADGIHVGQKDQRIEEVLAAVSDQLMVGYSCNTAAQVAHANQLNVDYIGTGPVFPTISKDDAGSALGVDGLADFVEQSAHPVVAIGGISLDNVGATLTSGCAGLSMISMVLGADDVAGTVKKILELY</sequence>
<evidence type="ECO:0000256" key="4">
    <source>
        <dbReference type="ARBA" id="ARBA00022842"/>
    </source>
</evidence>
<feature type="binding site" evidence="9">
    <location>
        <begin position="193"/>
        <end position="194"/>
    </location>
    <ligand>
        <name>2-[(2R,5Z)-2-carboxy-4-methylthiazol-5(2H)-ylidene]ethyl phosphate</name>
        <dbReference type="ChEBI" id="CHEBI:62899"/>
    </ligand>
</feature>
<dbReference type="NCBIfam" id="TIGR00693">
    <property type="entry name" value="thiE"/>
    <property type="match status" value="1"/>
</dbReference>
<dbReference type="HAMAP" id="MF_00097">
    <property type="entry name" value="TMP_synthase"/>
    <property type="match status" value="1"/>
</dbReference>
<dbReference type="PATRIC" id="fig|1613.112.peg.1744"/>
<feature type="binding site" evidence="9">
    <location>
        <begin position="42"/>
        <end position="46"/>
    </location>
    <ligand>
        <name>4-amino-2-methyl-5-(diphosphooxymethyl)pyrimidine</name>
        <dbReference type="ChEBI" id="CHEBI:57841"/>
    </ligand>
</feature>
<dbReference type="GO" id="GO:0004789">
    <property type="term" value="F:thiamine-phosphate diphosphorylase activity"/>
    <property type="evidence" value="ECO:0007669"/>
    <property type="project" value="UniProtKB-UniRule"/>
</dbReference>
<dbReference type="RefSeq" id="WP_069776164.1">
    <property type="nucleotide sequence ID" value="NZ_CP017151.1"/>
</dbReference>
<dbReference type="InterPro" id="IPR036206">
    <property type="entry name" value="ThiamineP_synth_sf"/>
</dbReference>
<evidence type="ECO:0000256" key="9">
    <source>
        <dbReference type="HAMAP-Rule" id="MF_00097"/>
    </source>
</evidence>
<feature type="binding site" evidence="9">
    <location>
        <position position="97"/>
    </location>
    <ligand>
        <name>Mg(2+)</name>
        <dbReference type="ChEBI" id="CHEBI:18420"/>
    </ligand>
</feature>
<keyword evidence="4 9" id="KW-0460">Magnesium</keyword>
<evidence type="ECO:0000256" key="8">
    <source>
        <dbReference type="ARBA" id="ARBA00047883"/>
    </source>
</evidence>
<feature type="binding site" evidence="9">
    <location>
        <begin position="142"/>
        <end position="144"/>
    </location>
    <ligand>
        <name>2-[(2R,5Z)-2-carboxy-4-methylthiazol-5(2H)-ylidene]ethyl phosphate</name>
        <dbReference type="ChEBI" id="CHEBI:62899"/>
    </ligand>
</feature>
<evidence type="ECO:0000256" key="1">
    <source>
        <dbReference type="ARBA" id="ARBA00005165"/>
    </source>
</evidence>
<organism evidence="12 13">
    <name type="scientific">Limosilactobacillus fermentum</name>
    <name type="common">Lactobacillus fermentum</name>
    <dbReference type="NCBI Taxonomy" id="1613"/>
    <lineage>
        <taxon>Bacteria</taxon>
        <taxon>Bacillati</taxon>
        <taxon>Bacillota</taxon>
        <taxon>Bacilli</taxon>
        <taxon>Lactobacillales</taxon>
        <taxon>Lactobacillaceae</taxon>
        <taxon>Limosilactobacillus</taxon>
    </lineage>
</organism>
<evidence type="ECO:0000313" key="12">
    <source>
        <dbReference type="EMBL" id="AOR75108.1"/>
    </source>
</evidence>
<dbReference type="UniPathway" id="UPA00060">
    <property type="reaction ID" value="UER00141"/>
</dbReference>
<keyword evidence="3 9" id="KW-0479">Metal-binding</keyword>
<evidence type="ECO:0000256" key="3">
    <source>
        <dbReference type="ARBA" id="ARBA00022723"/>
    </source>
</evidence>
<dbReference type="GO" id="GO:0005737">
    <property type="term" value="C:cytoplasm"/>
    <property type="evidence" value="ECO:0007669"/>
    <property type="project" value="TreeGrafter"/>
</dbReference>
<keyword evidence="5 9" id="KW-0784">Thiamine biosynthesis</keyword>
<feature type="binding site" evidence="9">
    <location>
        <position position="116"/>
    </location>
    <ligand>
        <name>4-amino-2-methyl-5-(diphosphooxymethyl)pyrimidine</name>
        <dbReference type="ChEBI" id="CHEBI:57841"/>
    </ligand>
</feature>
<evidence type="ECO:0000256" key="5">
    <source>
        <dbReference type="ARBA" id="ARBA00022977"/>
    </source>
</evidence>
<dbReference type="GO" id="GO:0009228">
    <property type="term" value="P:thiamine biosynthetic process"/>
    <property type="evidence" value="ECO:0007669"/>
    <property type="project" value="UniProtKB-KW"/>
</dbReference>
<dbReference type="Pfam" id="PF02581">
    <property type="entry name" value="TMP-TENI"/>
    <property type="match status" value="1"/>
</dbReference>
<evidence type="ECO:0000256" key="7">
    <source>
        <dbReference type="ARBA" id="ARBA00047851"/>
    </source>
</evidence>
<dbReference type="EMBL" id="CP017151">
    <property type="protein sequence ID" value="AOR75108.1"/>
    <property type="molecule type" value="Genomic_DNA"/>
</dbReference>
<comment type="function">
    <text evidence="9">Condenses 4-methyl-5-(beta-hydroxyethyl)thiazole monophosphate (THZ-P) and 2-methyl-4-amino-5-hydroxymethyl pyrimidine pyrophosphate (HMP-PP) to form thiamine monophosphate (TMP).</text>
</comment>
<dbReference type="FunFam" id="3.20.20.70:FF:000096">
    <property type="entry name" value="Thiamine-phosphate synthase"/>
    <property type="match status" value="1"/>
</dbReference>
<dbReference type="AlphaFoldDB" id="A0A1D7ZZ07"/>
<name>A0A1D7ZZ07_LIMFE</name>
<gene>
    <name evidence="9" type="primary">thiE</name>
    <name evidence="12" type="ORF">LACFE_CDS1664</name>
</gene>
<evidence type="ECO:0000313" key="13">
    <source>
        <dbReference type="Proteomes" id="UP000094714"/>
    </source>
</evidence>